<dbReference type="InterPro" id="IPR005062">
    <property type="entry name" value="SAC3/GANP/THP3_conserved"/>
</dbReference>
<dbReference type="eggNOG" id="KOG2058">
    <property type="taxonomic scope" value="Eukaryota"/>
</dbReference>
<feature type="compositionally biased region" description="Low complexity" evidence="2">
    <location>
        <begin position="1172"/>
        <end position="1190"/>
    </location>
</feature>
<feature type="region of interest" description="Disordered" evidence="2">
    <location>
        <begin position="1270"/>
        <end position="1440"/>
    </location>
</feature>
<dbReference type="STRING" id="574566.I0Z3T1"/>
<feature type="compositionally biased region" description="Low complexity" evidence="2">
    <location>
        <begin position="1313"/>
        <end position="1325"/>
    </location>
</feature>
<dbReference type="InterPro" id="IPR045107">
    <property type="entry name" value="SAC3/GANP/THP3"/>
</dbReference>
<dbReference type="GO" id="GO:0005634">
    <property type="term" value="C:nucleus"/>
    <property type="evidence" value="ECO:0007669"/>
    <property type="project" value="TreeGrafter"/>
</dbReference>
<dbReference type="Proteomes" id="UP000007264">
    <property type="component" value="Unassembled WGS sequence"/>
</dbReference>
<name>I0Z3T1_COCSC</name>
<feature type="compositionally biased region" description="Polar residues" evidence="2">
    <location>
        <begin position="125"/>
        <end position="150"/>
    </location>
</feature>
<feature type="region of interest" description="Disordered" evidence="2">
    <location>
        <begin position="250"/>
        <end position="351"/>
    </location>
</feature>
<proteinExistence type="predicted"/>
<keyword evidence="1" id="KW-0175">Coiled coil</keyword>
<dbReference type="InterPro" id="IPR035969">
    <property type="entry name" value="Rab-GAP_TBC_sf"/>
</dbReference>
<dbReference type="GeneID" id="17043302"/>
<dbReference type="SMART" id="SM00164">
    <property type="entry name" value="TBC"/>
    <property type="match status" value="1"/>
</dbReference>
<keyword evidence="5" id="KW-1185">Reference proteome</keyword>
<evidence type="ECO:0000256" key="2">
    <source>
        <dbReference type="SAM" id="MobiDB-lite"/>
    </source>
</evidence>
<feature type="compositionally biased region" description="Low complexity" evidence="2">
    <location>
        <begin position="1364"/>
        <end position="1379"/>
    </location>
</feature>
<dbReference type="OrthoDB" id="199574at2759"/>
<feature type="region of interest" description="Disordered" evidence="2">
    <location>
        <begin position="729"/>
        <end position="761"/>
    </location>
</feature>
<dbReference type="PANTHER" id="PTHR12436:SF4">
    <property type="entry name" value="LEUKOCYTE RECEPTOR CLUSTER MEMBER 8"/>
    <property type="match status" value="1"/>
</dbReference>
<dbReference type="Gene3D" id="1.10.472.80">
    <property type="entry name" value="Ypt/Rab-GAP domain of gyp1p, domain 3"/>
    <property type="match status" value="1"/>
</dbReference>
<dbReference type="PROSITE" id="PS50086">
    <property type="entry name" value="TBC_RABGAP"/>
    <property type="match status" value="1"/>
</dbReference>
<dbReference type="SUPFAM" id="SSF47923">
    <property type="entry name" value="Ypt/Rab-GAP domain of gyp1p"/>
    <property type="match status" value="2"/>
</dbReference>
<dbReference type="PANTHER" id="PTHR12436">
    <property type="entry name" value="80 KDA MCM3-ASSOCIATED PROTEIN"/>
    <property type="match status" value="1"/>
</dbReference>
<feature type="domain" description="Rab-GAP TBC" evidence="3">
    <location>
        <begin position="693"/>
        <end position="990"/>
    </location>
</feature>
<feature type="compositionally biased region" description="Basic and acidic residues" evidence="2">
    <location>
        <begin position="317"/>
        <end position="329"/>
    </location>
</feature>
<comment type="caution">
    <text evidence="4">The sequence shown here is derived from an EMBL/GenBank/DDBJ whole genome shotgun (WGS) entry which is preliminary data.</text>
</comment>
<evidence type="ECO:0000313" key="4">
    <source>
        <dbReference type="EMBL" id="EIE25300.1"/>
    </source>
</evidence>
<dbReference type="InterPro" id="IPR000195">
    <property type="entry name" value="Rab-GAP-TBC_dom"/>
</dbReference>
<feature type="compositionally biased region" description="Pro residues" evidence="2">
    <location>
        <begin position="28"/>
        <end position="50"/>
    </location>
</feature>
<dbReference type="RefSeq" id="XP_005649844.1">
    <property type="nucleotide sequence ID" value="XM_005649787.1"/>
</dbReference>
<feature type="compositionally biased region" description="Low complexity" evidence="2">
    <location>
        <begin position="1401"/>
        <end position="1416"/>
    </location>
</feature>
<feature type="compositionally biased region" description="Polar residues" evidence="2">
    <location>
        <begin position="1421"/>
        <end position="1431"/>
    </location>
</feature>
<feature type="region of interest" description="Disordered" evidence="2">
    <location>
        <begin position="1143"/>
        <end position="1190"/>
    </location>
</feature>
<dbReference type="EMBL" id="AGSI01000004">
    <property type="protein sequence ID" value="EIE25300.1"/>
    <property type="molecule type" value="Genomic_DNA"/>
</dbReference>
<dbReference type="FunFam" id="1.10.8.270:FF:000026">
    <property type="entry name" value="TBC (Tre-2/Bub2/Cdc16) domain family"/>
    <property type="match status" value="1"/>
</dbReference>
<feature type="compositionally biased region" description="Low complexity" evidence="2">
    <location>
        <begin position="9"/>
        <end position="20"/>
    </location>
</feature>
<protein>
    <submittedName>
        <fullName evidence="4">TBC-domain-containing protein</fullName>
    </submittedName>
</protein>
<accession>I0Z3T1</accession>
<feature type="region of interest" description="Disordered" evidence="2">
    <location>
        <begin position="1099"/>
        <end position="1131"/>
    </location>
</feature>
<evidence type="ECO:0000313" key="5">
    <source>
        <dbReference type="Proteomes" id="UP000007264"/>
    </source>
</evidence>
<feature type="coiled-coil region" evidence="1">
    <location>
        <begin position="1496"/>
        <end position="1530"/>
    </location>
</feature>
<feature type="region of interest" description="Disordered" evidence="2">
    <location>
        <begin position="1"/>
        <end position="83"/>
    </location>
</feature>
<dbReference type="Gene3D" id="1.25.40.990">
    <property type="match status" value="1"/>
</dbReference>
<feature type="region of interest" description="Disordered" evidence="2">
    <location>
        <begin position="108"/>
        <end position="157"/>
    </location>
</feature>
<dbReference type="eggNOG" id="KOG1861">
    <property type="taxonomic scope" value="Eukaryota"/>
</dbReference>
<organism evidence="4 5">
    <name type="scientific">Coccomyxa subellipsoidea (strain C-169)</name>
    <name type="common">Green microalga</name>
    <dbReference type="NCBI Taxonomy" id="574566"/>
    <lineage>
        <taxon>Eukaryota</taxon>
        <taxon>Viridiplantae</taxon>
        <taxon>Chlorophyta</taxon>
        <taxon>core chlorophytes</taxon>
        <taxon>Trebouxiophyceae</taxon>
        <taxon>Trebouxiophyceae incertae sedis</taxon>
        <taxon>Coccomyxaceae</taxon>
        <taxon>Coccomyxa</taxon>
        <taxon>Coccomyxa subellipsoidea</taxon>
    </lineage>
</organism>
<dbReference type="Gene3D" id="1.10.8.270">
    <property type="entry name" value="putative rabgap domain of human tbc1 domain family member 14 like domains"/>
    <property type="match status" value="1"/>
</dbReference>
<evidence type="ECO:0000259" key="3">
    <source>
        <dbReference type="PROSITE" id="PS50086"/>
    </source>
</evidence>
<evidence type="ECO:0000256" key="1">
    <source>
        <dbReference type="SAM" id="Coils"/>
    </source>
</evidence>
<feature type="compositionally biased region" description="Low complexity" evidence="2">
    <location>
        <begin position="72"/>
        <end position="81"/>
    </location>
</feature>
<dbReference type="Pfam" id="PF03399">
    <property type="entry name" value="SAC3_GANP"/>
    <property type="match status" value="1"/>
</dbReference>
<dbReference type="Pfam" id="PF00566">
    <property type="entry name" value="RabGAP-TBC"/>
    <property type="match status" value="1"/>
</dbReference>
<dbReference type="KEGG" id="csl:COCSUDRAFT_61524"/>
<reference evidence="4 5" key="1">
    <citation type="journal article" date="2012" name="Genome Biol.">
        <title>The genome of the polar eukaryotic microalga coccomyxa subellipsoidea reveals traits of cold adaptation.</title>
        <authorList>
            <person name="Blanc G."/>
            <person name="Agarkova I."/>
            <person name="Grimwood J."/>
            <person name="Kuo A."/>
            <person name="Brueggeman A."/>
            <person name="Dunigan D."/>
            <person name="Gurnon J."/>
            <person name="Ladunga I."/>
            <person name="Lindquist E."/>
            <person name="Lucas S."/>
            <person name="Pangilinan J."/>
            <person name="Proschold T."/>
            <person name="Salamov A."/>
            <person name="Schmutz J."/>
            <person name="Weeks D."/>
            <person name="Yamada T."/>
            <person name="Claverie J.M."/>
            <person name="Grigoriev I."/>
            <person name="Van Etten J."/>
            <person name="Lomsadze A."/>
            <person name="Borodovsky M."/>
        </authorList>
    </citation>
    <scope>NUCLEOTIDE SEQUENCE [LARGE SCALE GENOMIC DNA]</scope>
    <source>
        <strain evidence="4 5">C-169</strain>
    </source>
</reference>
<gene>
    <name evidence="4" type="ORF">COCSUDRAFT_61524</name>
</gene>
<sequence length="1600" mass="172437">MAYNSDHSYPQAYEYPQQYYGNPQQEVPAPPAPDGQVPPPPLPSEPPPPGEGVSQSAHPAVPASTSTNVVTPAPAYAPYPAQNSYQYGADPNAAWAAYYQQQQYYQQGASVAPAAASPPPWSVSQRPSTSQAATTATVGTPKSRQSQVPNGQYPGFFIRPQMPKAKLQNGRSVAVSTAAAPAYVSVADKAPDAKAASGPAAGSGGNSWPASLKAYVERAFAQGTRGGDRAELQEKLKQIINDAKAKGELWTRSWDSMPLPNSAGMQESAPEPASWLQAARASTLSRQRRPPSPLYSKRKRSWRAASSSSSGSEDEADRNRLPRDGERARRASRANRFRTGAAPDAQVYPRDQMSQKEKLAALAEDVEQVDWEQFVVKGTMEELEKSYFRLTSAPAPSTVRPEAVLRRACDRLVHLLRQGKENYFYALDQFKGMRQDCTVQHLRNDLTVLIYEAHARAALEYGDHAEYNQCQTQLDFLYRDSSLPGCREEFLAYRILYQTAHAKQGESGALLHTLRSAVAREGSHPAVQHALEVREAVFCSNYKALFRLYGTAPSMGRALMDIFIERFRYAGLNMVVRAHKPHVQLPFLTRILGFLAAADNNERTAPSAVAAGIPLPGSRLPEFVGKHAPQDDPELATEQCIKWLEDHGAVVTLAAGGKSTDAVLDCKNSANRLFLPAPVAVAHGDANLAIDDFLKSSMRGQLWKGFLNIGKKRIPGAYDKLVSKALGKRFHGKKQSKDETAQTTSHQPEGDGVESQHAEAAAPLQSEAPMSNDAHSAADATAQASESPFNLDIAKFAQIALLESQKRSIAAAATARAGIAQQAGPSSGPGKAERRPASWHNTDCNMQIEKDLHRTFPGHPVMDSSGRNALRRLLAAYARRNPSVGYCQGMNFVAGCLLLFMDEEDAFWSLACVIEDLLPGYFSTAMVEPQVDQLVFRHLVDAGFPRLSSHLDSLGAHVAGVSTQWFLCLFVNSLPLETCLRVWDIFFFEQCSSVLFRVAMALVDIYAQALVATVDSIDAFSLLQNMAPMSYDSSRLVDVACIAYAHIDSVCIKGLREKFFSTVQKQFQDCFGKPPEVMRSKSDEDEGLSFTWAPATLPAGQPLVEEGGEQGRSYLPLMGSLRPEADEPSSDQLVCAEEVVPEPVKEAAPEQVAAKSPEPSPCSTPRSDSDAETASPTSAASTSSWHATPTWNDITTFSQHTLRHLSRLSNTLLTEDACAGLAGGHVSGEAARQEVAAVPCEAPLQGAEYEQVAALSSDLAARLPRLNLAAARRRQPPTGEETAGSVGHQSVSDPQPAHPEQACSKAAMQRPEASQQQGQSQAAAALFEIAATPSVTVEAGERDAGGMPSTDSSKADDPAGKSRQQQTSSAAVASTSALTGKLRATRNQQQQGADPEDQDQSFSAEAPSLESSPAGEGLPSRHTSVQDQPKASSEGPGRSAAAQQMLNLVDLLEEELFAAEARRYDTEARPTPSFLSSFQVAADALVVTENELRGKLTAADEEIAEKRGLLADLNTRYDAVAAELAGAEANLSSADALLTGAKAHLALKESLLFEKETLIAALRKRTSVKSSAAPRFWQSFGRFRRAAGPAPDQEQAPQNA</sequence>